<dbReference type="Proteomes" id="UP000032431">
    <property type="component" value="Chromosome I"/>
</dbReference>
<dbReference type="STRING" id="29343.CCDG5_0970"/>
<dbReference type="KEGG" id="ccel:CCDG5_0970"/>
<keyword evidence="2" id="KW-1185">Reference proteome</keyword>
<dbReference type="AlphaFoldDB" id="A0A078KSI3"/>
<protein>
    <submittedName>
        <fullName evidence="1">Uncharacterized protein</fullName>
    </submittedName>
</protein>
<reference evidence="2" key="1">
    <citation type="submission" date="2014-07" db="EMBL/GenBank/DDBJ databases">
        <authorList>
            <person name="Wibberg D."/>
        </authorList>
    </citation>
    <scope>NUCLEOTIDE SEQUENCE [LARGE SCALE GENOMIC DNA]</scope>
    <source>
        <strain evidence="2">DG5</strain>
    </source>
</reference>
<name>A0A078KSI3_9FIRM</name>
<proteinExistence type="predicted"/>
<accession>A0A078KSI3</accession>
<dbReference type="HOGENOM" id="CLU_3373001_0_0_9"/>
<organism evidence="1 2">
    <name type="scientific">[Clostridium] cellulosi</name>
    <dbReference type="NCBI Taxonomy" id="29343"/>
    <lineage>
        <taxon>Bacteria</taxon>
        <taxon>Bacillati</taxon>
        <taxon>Bacillota</taxon>
        <taxon>Clostridia</taxon>
        <taxon>Eubacteriales</taxon>
        <taxon>Oscillospiraceae</taxon>
        <taxon>Oscillospiraceae incertae sedis</taxon>
    </lineage>
</organism>
<dbReference type="EMBL" id="LM995447">
    <property type="protein sequence ID" value="CDZ24089.1"/>
    <property type="molecule type" value="Genomic_DNA"/>
</dbReference>
<evidence type="ECO:0000313" key="2">
    <source>
        <dbReference type="Proteomes" id="UP000032431"/>
    </source>
</evidence>
<dbReference type="PATRIC" id="fig|29343.3.peg.1023"/>
<gene>
    <name evidence="1" type="ORF">CCDG5_0970</name>
</gene>
<sequence length="34" mass="3936">MNQYNFGLIEIILFVGSFSCSSDRMTTEYILDEV</sequence>
<evidence type="ECO:0000313" key="1">
    <source>
        <dbReference type="EMBL" id="CDZ24089.1"/>
    </source>
</evidence>